<name>A0A8J7PJ81_9BACT</name>
<dbReference type="EMBL" id="JAFLCK010000019">
    <property type="protein sequence ID" value="MBN8661368.1"/>
    <property type="molecule type" value="Genomic_DNA"/>
</dbReference>
<dbReference type="Proteomes" id="UP000664277">
    <property type="component" value="Unassembled WGS sequence"/>
</dbReference>
<proteinExistence type="predicted"/>
<dbReference type="Pfam" id="PF14903">
    <property type="entry name" value="WG_beta_rep"/>
    <property type="match status" value="2"/>
</dbReference>
<organism evidence="1 2">
    <name type="scientific">Candidatus Obscuribacter phosphatis</name>
    <dbReference type="NCBI Taxonomy" id="1906157"/>
    <lineage>
        <taxon>Bacteria</taxon>
        <taxon>Bacillati</taxon>
        <taxon>Candidatus Melainabacteria</taxon>
        <taxon>Candidatus Obscuribacterales</taxon>
        <taxon>Candidatus Obscuribacteraceae</taxon>
        <taxon>Candidatus Obscuribacter</taxon>
    </lineage>
</organism>
<comment type="caution">
    <text evidence="1">The sequence shown here is derived from an EMBL/GenBank/DDBJ whole genome shotgun (WGS) entry which is preliminary data.</text>
</comment>
<gene>
    <name evidence="1" type="ORF">J0M35_13465</name>
</gene>
<evidence type="ECO:0000313" key="2">
    <source>
        <dbReference type="Proteomes" id="UP000664277"/>
    </source>
</evidence>
<dbReference type="PANTHER" id="PTHR37841:SF1">
    <property type="entry name" value="DUF3298 DOMAIN-CONTAINING PROTEIN"/>
    <property type="match status" value="1"/>
</dbReference>
<reference evidence="1" key="1">
    <citation type="submission" date="2021-02" db="EMBL/GenBank/DDBJ databases">
        <title>Genome-Resolved Metagenomics of a Microbial Community Performing Photosynthetic Biological Nutrient Removal.</title>
        <authorList>
            <person name="Mcdaniel E.A."/>
        </authorList>
    </citation>
    <scope>NUCLEOTIDE SEQUENCE</scope>
    <source>
        <strain evidence="1">UWPOB_OBS1</strain>
    </source>
</reference>
<dbReference type="AlphaFoldDB" id="A0A8J7PJ81"/>
<protein>
    <submittedName>
        <fullName evidence="1">WG repeat-containing protein</fullName>
    </submittedName>
</protein>
<sequence length="209" mass="22774">MRFTSILLASCAVLTLSGCAKKEAVVAGKWGYIDKQGQFIILPQFDSASEISDKGALVFTNKHLMRLDPETKQESKIPVGPEDKAELPPLPEVRAAEAGTDTYKILEGEAVIFDPADKERELPSIFPEKGSACVRFGDKFAFIGPDGKLSGAIFDEARPYQEGRAAVKQNGKWGFINKKGVMVIPPQYLDAGSFSHGLAPVKQKSEEEK</sequence>
<dbReference type="InterPro" id="IPR032774">
    <property type="entry name" value="WG_beta_rep"/>
</dbReference>
<evidence type="ECO:0000313" key="1">
    <source>
        <dbReference type="EMBL" id="MBN8661368.1"/>
    </source>
</evidence>
<dbReference type="PROSITE" id="PS51257">
    <property type="entry name" value="PROKAR_LIPOPROTEIN"/>
    <property type="match status" value="1"/>
</dbReference>
<accession>A0A8J7PJ81</accession>
<dbReference type="PANTHER" id="PTHR37841">
    <property type="entry name" value="GLR2918 PROTEIN"/>
    <property type="match status" value="1"/>
</dbReference>
<dbReference type="SUPFAM" id="SSF69360">
    <property type="entry name" value="Cell wall binding repeat"/>
    <property type="match status" value="1"/>
</dbReference>